<dbReference type="EMBL" id="JBHUME010000002">
    <property type="protein sequence ID" value="MFD2611477.1"/>
    <property type="molecule type" value="Genomic_DNA"/>
</dbReference>
<proteinExistence type="predicted"/>
<protein>
    <recommendedName>
        <fullName evidence="3">Lipoprotein</fullName>
    </recommendedName>
</protein>
<gene>
    <name evidence="1" type="ORF">ACFSUF_03465</name>
</gene>
<evidence type="ECO:0000313" key="2">
    <source>
        <dbReference type="Proteomes" id="UP001597541"/>
    </source>
</evidence>
<evidence type="ECO:0000313" key="1">
    <source>
        <dbReference type="EMBL" id="MFD2611477.1"/>
    </source>
</evidence>
<evidence type="ECO:0008006" key="3">
    <source>
        <dbReference type="Google" id="ProtNLM"/>
    </source>
</evidence>
<comment type="caution">
    <text evidence="1">The sequence shown here is derived from an EMBL/GenBank/DDBJ whole genome shotgun (WGS) entry which is preliminary data.</text>
</comment>
<keyword evidence="2" id="KW-1185">Reference proteome</keyword>
<dbReference type="RefSeq" id="WP_377600119.1">
    <property type="nucleotide sequence ID" value="NZ_JBHUME010000002.1"/>
</dbReference>
<accession>A0ABW5P885</accession>
<reference evidence="2" key="1">
    <citation type="journal article" date="2019" name="Int. J. Syst. Evol. Microbiol.">
        <title>The Global Catalogue of Microorganisms (GCM) 10K type strain sequencing project: providing services to taxonomists for standard genome sequencing and annotation.</title>
        <authorList>
            <consortium name="The Broad Institute Genomics Platform"/>
            <consortium name="The Broad Institute Genome Sequencing Center for Infectious Disease"/>
            <person name="Wu L."/>
            <person name="Ma J."/>
        </authorList>
    </citation>
    <scope>NUCLEOTIDE SEQUENCE [LARGE SCALE GENOMIC DNA]</scope>
    <source>
        <strain evidence="2">KCTC 3950</strain>
    </source>
</reference>
<organism evidence="1 2">
    <name type="scientific">Paenibacillus gansuensis</name>
    <dbReference type="NCBI Taxonomy" id="306542"/>
    <lineage>
        <taxon>Bacteria</taxon>
        <taxon>Bacillati</taxon>
        <taxon>Bacillota</taxon>
        <taxon>Bacilli</taxon>
        <taxon>Bacillales</taxon>
        <taxon>Paenibacillaceae</taxon>
        <taxon>Paenibacillus</taxon>
    </lineage>
</organism>
<name>A0ABW5P885_9BACL</name>
<dbReference type="Proteomes" id="UP001597541">
    <property type="component" value="Unassembled WGS sequence"/>
</dbReference>
<sequence>MKKIPILICLAIVVVGGVLYGNLRKEAGEKQTLQQNLVKVIESKQSSKEVVAIDFNQITSFSWDKLYIFTPYTSEAVINKQLGFRWSKAGILKYSDSFDLIVFVKGEKVVQYVKLPRTNGQFIVDNKNEFAPDEKVEFKLD</sequence>